<dbReference type="KEGG" id="ccj:UL81_03125"/>
<feature type="region of interest" description="Disordered" evidence="1">
    <location>
        <begin position="60"/>
        <end position="264"/>
    </location>
</feature>
<dbReference type="STRING" id="161896.UL81_03125"/>
<protein>
    <submittedName>
        <fullName evidence="3">Uncharacterized protein</fullName>
    </submittedName>
</protein>
<gene>
    <name evidence="3" type="ORF">UL81_03125</name>
</gene>
<feature type="compositionally biased region" description="Low complexity" evidence="1">
    <location>
        <begin position="101"/>
        <end position="112"/>
    </location>
</feature>
<keyword evidence="2" id="KW-1133">Transmembrane helix</keyword>
<dbReference type="HOGENOM" id="CLU_1052569_0_0_11"/>
<dbReference type="EMBL" id="CP011311">
    <property type="protein sequence ID" value="AKE38606.1"/>
    <property type="molecule type" value="Genomic_DNA"/>
</dbReference>
<evidence type="ECO:0000313" key="3">
    <source>
        <dbReference type="EMBL" id="AKE38606.1"/>
    </source>
</evidence>
<evidence type="ECO:0000256" key="2">
    <source>
        <dbReference type="SAM" id="Phobius"/>
    </source>
</evidence>
<keyword evidence="2" id="KW-0812">Transmembrane</keyword>
<evidence type="ECO:0000313" key="4">
    <source>
        <dbReference type="Proteomes" id="UP000033566"/>
    </source>
</evidence>
<name>A0A0F6T9Z4_9CORY</name>
<keyword evidence="2" id="KW-0472">Membrane</keyword>
<dbReference type="Proteomes" id="UP000033566">
    <property type="component" value="Chromosome"/>
</dbReference>
<feature type="compositionally biased region" description="Low complexity" evidence="1">
    <location>
        <begin position="78"/>
        <end position="92"/>
    </location>
</feature>
<feature type="compositionally biased region" description="Polar residues" evidence="1">
    <location>
        <begin position="218"/>
        <end position="239"/>
    </location>
</feature>
<organism evidence="3 4">
    <name type="scientific">Corynebacterium camporealensis</name>
    <dbReference type="NCBI Taxonomy" id="161896"/>
    <lineage>
        <taxon>Bacteria</taxon>
        <taxon>Bacillati</taxon>
        <taxon>Actinomycetota</taxon>
        <taxon>Actinomycetes</taxon>
        <taxon>Mycobacteriales</taxon>
        <taxon>Corynebacteriaceae</taxon>
        <taxon>Corynebacterium</taxon>
    </lineage>
</organism>
<feature type="compositionally biased region" description="Low complexity" evidence="1">
    <location>
        <begin position="148"/>
        <end position="183"/>
    </location>
</feature>
<proteinExistence type="predicted"/>
<dbReference type="AlphaFoldDB" id="A0A0F6T9Z4"/>
<reference evidence="3 4" key="1">
    <citation type="journal article" date="2015" name="Genome Announc.">
        <title>Complete Genome Sequence of Corynebacterium camporealensis DSM 44610, Isolated from the Milk of a Manchega Sheep with Subclinical Mastitis.</title>
        <authorList>
            <person name="Ruckert C."/>
            <person name="Albersmeier A."/>
            <person name="Winkler A."/>
            <person name="Tauch A."/>
        </authorList>
    </citation>
    <scope>NUCLEOTIDE SEQUENCE [LARGE SCALE GENOMIC DNA]</scope>
    <source>
        <strain evidence="3 4">DSM 44610</strain>
    </source>
</reference>
<accession>A0A0F6T9Z4</accession>
<dbReference type="PATRIC" id="fig|161896.4.peg.616"/>
<evidence type="ECO:0000256" key="1">
    <source>
        <dbReference type="SAM" id="MobiDB-lite"/>
    </source>
</evidence>
<keyword evidence="4" id="KW-1185">Reference proteome</keyword>
<sequence>MIMLLLLSSCYQRKGKAVKVVNTDSRRVIAFFAVGLLAAVAIGFLVWRVSVPNTTLANDSTAIESSSNIEATSEEESTTSSSSSESETTSSSRDNEDDQRPAQPQRQEPAQPYAQGEDPFLAPNAVVNSGGQAAEPTRYYRPDSLSDQQPAQPTQPQQQPVQPQPTQRPTTQEPTPSSQQPEPSGEDRPTVPAEQQSDEEKIEVTFPPGFRPGTTPGSSAEPQDAQETQRTQQNAPQENDNGEQRAPTAERDTTGGPPAPTPTQ</sequence>
<feature type="compositionally biased region" description="Low complexity" evidence="1">
    <location>
        <begin position="205"/>
        <end position="217"/>
    </location>
</feature>
<feature type="transmembrane region" description="Helical" evidence="2">
    <location>
        <begin position="27"/>
        <end position="47"/>
    </location>
</feature>